<dbReference type="VEuPathDB" id="TriTrypDB:ECC02_006975"/>
<dbReference type="VEuPathDB" id="TriTrypDB:Tc_MARK_9650"/>
<evidence type="ECO:0000256" key="3">
    <source>
        <dbReference type="SAM" id="SignalP"/>
    </source>
</evidence>
<organism evidence="4 5">
    <name type="scientific">Trypanosoma cruzi</name>
    <dbReference type="NCBI Taxonomy" id="5693"/>
    <lineage>
        <taxon>Eukaryota</taxon>
        <taxon>Discoba</taxon>
        <taxon>Euglenozoa</taxon>
        <taxon>Kinetoplastea</taxon>
        <taxon>Metakinetoplastina</taxon>
        <taxon>Trypanosomatida</taxon>
        <taxon>Trypanosomatidae</taxon>
        <taxon>Trypanosoma</taxon>
        <taxon>Schizotrypanum</taxon>
    </lineage>
</organism>
<keyword evidence="2" id="KW-1133">Transmembrane helix</keyword>
<dbReference type="VEuPathDB" id="TriTrypDB:TcCLB.511107.30"/>
<feature type="region of interest" description="Disordered" evidence="1">
    <location>
        <begin position="407"/>
        <end position="433"/>
    </location>
</feature>
<feature type="transmembrane region" description="Helical" evidence="2">
    <location>
        <begin position="266"/>
        <end position="288"/>
    </location>
</feature>
<dbReference type="VEuPathDB" id="TriTrypDB:TCDM_12172"/>
<dbReference type="VEuPathDB" id="TriTrypDB:BCY84_05559"/>
<sequence>MFFALFLLLLCGPVSRAAGQVDVHVANLTVMATGWPQTTAGLSPFTAAVTSVVCGPLDTTASTGTAIPCGGFLAPVSEGHLSVQMYAETVSLGDALRVRRAFGDWVENDASAMLEALTVAVSAVALKPLSSLLKVTGVYTVPCRSNDISEVLPVCASTRNCLTSIIVDDFGGSVSNFFCSYVPTPCEFYIAAEAISSNQVMVNISSLPNTLELALFFTDQVHRSALHASRIQLYSDGQFVQLYASNEKMAYEKDIKAVPVCAVETALWMLSFIAIIPILFLLFSYLWCMGRHHAKKVERRAIVEDELRAQEMAESQGATAGQLRAQQVMAHNSGYPQDNATSQTPPHEQQEGMQGEYGQFSAAENFEYPQEYAADQRQEGEGLYDGYYQQVYNGEDDAAVVDEYVEPSLVGAENDEGMQADENPSLGGHAAHS</sequence>
<dbReference type="VEuPathDB" id="TriTrypDB:TcYC6_0077850"/>
<dbReference type="VEuPathDB" id="TriTrypDB:TcBrA4_0101910"/>
<dbReference type="VEuPathDB" id="TriTrypDB:C3747_435g3"/>
<reference evidence="4 5" key="1">
    <citation type="journal article" date="2018" name="Microb. Genom.">
        <title>Expanding an expanded genome: long-read sequencing of Trypanosoma cruzi.</title>
        <authorList>
            <person name="Berna L."/>
            <person name="Rodriguez M."/>
            <person name="Chiribao M.L."/>
            <person name="Parodi-Talice A."/>
            <person name="Pita S."/>
            <person name="Rijo G."/>
            <person name="Alvarez-Valin F."/>
            <person name="Robello C."/>
        </authorList>
    </citation>
    <scope>NUCLEOTIDE SEQUENCE [LARGE SCALE GENOMIC DNA]</scope>
    <source>
        <strain evidence="4 5">TCC</strain>
    </source>
</reference>
<dbReference type="VEuPathDB" id="TriTrypDB:TcCLB.508665.30"/>
<dbReference type="EMBL" id="PRFC01000435">
    <property type="protein sequence ID" value="PWU88473.1"/>
    <property type="molecule type" value="Genomic_DNA"/>
</dbReference>
<evidence type="ECO:0000256" key="1">
    <source>
        <dbReference type="SAM" id="MobiDB-lite"/>
    </source>
</evidence>
<keyword evidence="2" id="KW-0812">Transmembrane</keyword>
<dbReference type="VEuPathDB" id="TriTrypDB:TcCL_NonESM10836"/>
<keyword evidence="2" id="KW-0472">Membrane</keyword>
<gene>
    <name evidence="4" type="ORF">C3747_435g3</name>
</gene>
<name>A0A2V2V253_TRYCR</name>
<feature type="chain" id="PRO_5015906385" evidence="3">
    <location>
        <begin position="20"/>
        <end position="433"/>
    </location>
</feature>
<keyword evidence="3" id="KW-0732">Signal</keyword>
<accession>A0A2V2V253</accession>
<evidence type="ECO:0000313" key="4">
    <source>
        <dbReference type="EMBL" id="PWU88473.1"/>
    </source>
</evidence>
<dbReference type="VEuPathDB" id="TriTrypDB:TcG_07566"/>
<comment type="caution">
    <text evidence="4">The sequence shown here is derived from an EMBL/GenBank/DDBJ whole genome shotgun (WGS) entry which is preliminary data.</text>
</comment>
<protein>
    <submittedName>
        <fullName evidence="4">Uncharacterized protein</fullName>
    </submittedName>
</protein>
<dbReference type="VEuPathDB" id="TriTrypDB:TCSYLVIO_000408"/>
<feature type="compositionally biased region" description="Polar residues" evidence="1">
    <location>
        <begin position="334"/>
        <end position="347"/>
    </location>
</feature>
<dbReference type="Proteomes" id="UP000246078">
    <property type="component" value="Unassembled WGS sequence"/>
</dbReference>
<dbReference type="VEuPathDB" id="TriTrypDB:C4B63_9g415"/>
<feature type="signal peptide" evidence="3">
    <location>
        <begin position="1"/>
        <end position="19"/>
    </location>
</feature>
<evidence type="ECO:0000256" key="2">
    <source>
        <dbReference type="SAM" id="Phobius"/>
    </source>
</evidence>
<proteinExistence type="predicted"/>
<evidence type="ECO:0000313" key="5">
    <source>
        <dbReference type="Proteomes" id="UP000246078"/>
    </source>
</evidence>
<feature type="region of interest" description="Disordered" evidence="1">
    <location>
        <begin position="333"/>
        <end position="354"/>
    </location>
</feature>
<dbReference type="AlphaFoldDB" id="A0A2V2V253"/>